<dbReference type="Pfam" id="PF13477">
    <property type="entry name" value="Glyco_trans_4_2"/>
    <property type="match status" value="1"/>
</dbReference>
<dbReference type="GO" id="GO:0016757">
    <property type="term" value="F:glycosyltransferase activity"/>
    <property type="evidence" value="ECO:0007669"/>
    <property type="project" value="TreeGrafter"/>
</dbReference>
<dbReference type="PANTHER" id="PTHR12526:SF638">
    <property type="entry name" value="SPORE COAT PROTEIN SA"/>
    <property type="match status" value="1"/>
</dbReference>
<dbReference type="AlphaFoldDB" id="A0A372EJA2"/>
<accession>A0A372EJA2</accession>
<sequence length="376" mass="40697">MTRPRLLFVVNVDWFFLSHRLPVALAARDAGFEVHVATGLSGPAETIESHGFVLHPLHIDRRDTGLRNAWVLWLDLVRIFRRVQPDVVHLVTIKPVLLGGLAARVTRVPRVIAAISGLGFIFTARGPLAKIRSALVSRLYRLALARPGVRVIFQNGDDQALLQRHAGIRDEQVVRIRGSGVDVAAWPVQALPAGAPVVLMAARLLVDKGVHEFVEAARLLRGHRGARFVLAGDLDPGNPTSLARQDLTQWVDNGLIEWWGHREDMPDVLASAHVVVLPSYREGLPKVLIEAAASGRAVVTTDVPGCRDAIDAGTTGLLVPARDGPALAQAIRSLLDDPARCASMGQAGRRLAEAAFDVSRVVDSHLALYREAVGST</sequence>
<dbReference type="EMBL" id="QVLS01000006">
    <property type="protein sequence ID" value="RFP78618.1"/>
    <property type="molecule type" value="Genomic_DNA"/>
</dbReference>
<comment type="caution">
    <text evidence="2">The sequence shown here is derived from an EMBL/GenBank/DDBJ whole genome shotgun (WGS) entry which is preliminary data.</text>
</comment>
<keyword evidence="3" id="KW-1185">Reference proteome</keyword>
<dbReference type="SUPFAM" id="SSF53756">
    <property type="entry name" value="UDP-Glycosyltransferase/glycogen phosphorylase"/>
    <property type="match status" value="1"/>
</dbReference>
<proteinExistence type="predicted"/>
<organism evidence="2 3">
    <name type="scientific">Hydrogenophaga borbori</name>
    <dbReference type="NCBI Taxonomy" id="2294117"/>
    <lineage>
        <taxon>Bacteria</taxon>
        <taxon>Pseudomonadati</taxon>
        <taxon>Pseudomonadota</taxon>
        <taxon>Betaproteobacteria</taxon>
        <taxon>Burkholderiales</taxon>
        <taxon>Comamonadaceae</taxon>
        <taxon>Hydrogenophaga</taxon>
    </lineage>
</organism>
<dbReference type="InterPro" id="IPR028098">
    <property type="entry name" value="Glyco_trans_4-like_N"/>
</dbReference>
<dbReference type="RefSeq" id="WP_116958917.1">
    <property type="nucleotide sequence ID" value="NZ_QVLS01000006.1"/>
</dbReference>
<keyword evidence="2" id="KW-0808">Transferase</keyword>
<dbReference type="CDD" id="cd03808">
    <property type="entry name" value="GT4_CapM-like"/>
    <property type="match status" value="1"/>
</dbReference>
<evidence type="ECO:0000259" key="1">
    <source>
        <dbReference type="Pfam" id="PF13477"/>
    </source>
</evidence>
<protein>
    <submittedName>
        <fullName evidence="2">Glycosyltransferase family 1 protein</fullName>
    </submittedName>
</protein>
<dbReference type="PANTHER" id="PTHR12526">
    <property type="entry name" value="GLYCOSYLTRANSFERASE"/>
    <property type="match status" value="1"/>
</dbReference>
<feature type="domain" description="Glycosyltransferase subfamily 4-like N-terminal" evidence="1">
    <location>
        <begin position="5"/>
        <end position="144"/>
    </location>
</feature>
<gene>
    <name evidence="2" type="ORF">DY262_10980</name>
</gene>
<name>A0A372EJA2_9BURK</name>
<evidence type="ECO:0000313" key="3">
    <source>
        <dbReference type="Proteomes" id="UP000261931"/>
    </source>
</evidence>
<dbReference type="Gene3D" id="3.40.50.2000">
    <property type="entry name" value="Glycogen Phosphorylase B"/>
    <property type="match status" value="2"/>
</dbReference>
<evidence type="ECO:0000313" key="2">
    <source>
        <dbReference type="EMBL" id="RFP78618.1"/>
    </source>
</evidence>
<dbReference type="Pfam" id="PF13692">
    <property type="entry name" value="Glyco_trans_1_4"/>
    <property type="match status" value="1"/>
</dbReference>
<reference evidence="2 3" key="1">
    <citation type="submission" date="2018-08" db="EMBL/GenBank/DDBJ databases">
        <title>Hydrogenophaga sp. LA-38 isolated from sludge.</title>
        <authorList>
            <person name="Im W.-T."/>
        </authorList>
    </citation>
    <scope>NUCLEOTIDE SEQUENCE [LARGE SCALE GENOMIC DNA]</scope>
    <source>
        <strain evidence="2 3">LA-38</strain>
    </source>
</reference>
<dbReference type="Proteomes" id="UP000261931">
    <property type="component" value="Unassembled WGS sequence"/>
</dbReference>